<dbReference type="RefSeq" id="XP_018290457.1">
    <property type="nucleotide sequence ID" value="XM_018436100.1"/>
</dbReference>
<dbReference type="PANTHER" id="PTHR46579:SF2">
    <property type="entry name" value="C2H2-TYPE DOMAIN-CONTAINING PROTEIN"/>
    <property type="match status" value="1"/>
</dbReference>
<dbReference type="PANTHER" id="PTHR46579">
    <property type="entry name" value="F5/8 TYPE C DOMAIN-CONTAINING PROTEIN-RELATED"/>
    <property type="match status" value="1"/>
</dbReference>
<name>A0A167MBY8_PHYB8</name>
<keyword evidence="2" id="KW-1185">Reference proteome</keyword>
<dbReference type="STRING" id="763407.A0A167MBY8"/>
<organism evidence="1 2">
    <name type="scientific">Phycomyces blakesleeanus (strain ATCC 8743b / DSM 1359 / FGSC 10004 / NBRC 33097 / NRRL 1555)</name>
    <dbReference type="NCBI Taxonomy" id="763407"/>
    <lineage>
        <taxon>Eukaryota</taxon>
        <taxon>Fungi</taxon>
        <taxon>Fungi incertae sedis</taxon>
        <taxon>Mucoromycota</taxon>
        <taxon>Mucoromycotina</taxon>
        <taxon>Mucoromycetes</taxon>
        <taxon>Mucorales</taxon>
        <taxon>Phycomycetaceae</taxon>
        <taxon>Phycomyces</taxon>
    </lineage>
</organism>
<dbReference type="Proteomes" id="UP000077315">
    <property type="component" value="Unassembled WGS sequence"/>
</dbReference>
<evidence type="ECO:0000313" key="1">
    <source>
        <dbReference type="EMBL" id="OAD72417.1"/>
    </source>
</evidence>
<dbReference type="EMBL" id="KV440983">
    <property type="protein sequence ID" value="OAD72417.1"/>
    <property type="molecule type" value="Genomic_DNA"/>
</dbReference>
<sequence length="260" mass="30369">MFRNWISFVDACHQLVKPSITFSDIDDGHKFLQEFCTEYQRIYTPTILTCNMHLHLYLCETIRDFGPVYGYWLFGFEQYNGLLKNVNTNRKDSFEVTYMNSFVQDTFKDYQPSSKHTQTLLFQFLAMNLFLYLHFLSISNPSAMSDVNYPRLLDYYKVAYCMPKLEGYQHPSSPFSFVNNQIIKLKSINLLGQVYKGCKYASGRGSFVQSLFLGSQGNNQLAYTGQIQYLFLHSFTPPVDNTELQALIIYQDKHVFVFVK</sequence>
<evidence type="ECO:0000313" key="2">
    <source>
        <dbReference type="Proteomes" id="UP000077315"/>
    </source>
</evidence>
<dbReference type="GeneID" id="28997006"/>
<protein>
    <submittedName>
        <fullName evidence="1">Uncharacterized protein</fullName>
    </submittedName>
</protein>
<accession>A0A167MBY8</accession>
<dbReference type="InParanoid" id="A0A167MBY8"/>
<dbReference type="AlphaFoldDB" id="A0A167MBY8"/>
<dbReference type="OrthoDB" id="3248986at2759"/>
<reference evidence="2" key="1">
    <citation type="submission" date="2015-06" db="EMBL/GenBank/DDBJ databases">
        <title>Expansion of signal transduction pathways in fungi by whole-genome duplication.</title>
        <authorList>
            <consortium name="DOE Joint Genome Institute"/>
            <person name="Corrochano L.M."/>
            <person name="Kuo A."/>
            <person name="Marcet-Houben M."/>
            <person name="Polaino S."/>
            <person name="Salamov A."/>
            <person name="Villalobos J.M."/>
            <person name="Alvarez M.I."/>
            <person name="Avalos J."/>
            <person name="Benito E.P."/>
            <person name="Benoit I."/>
            <person name="Burger G."/>
            <person name="Camino L.P."/>
            <person name="Canovas D."/>
            <person name="Cerda-Olmedo E."/>
            <person name="Cheng J.-F."/>
            <person name="Dominguez A."/>
            <person name="Elias M."/>
            <person name="Eslava A.P."/>
            <person name="Glaser F."/>
            <person name="Grimwood J."/>
            <person name="Gutierrez G."/>
            <person name="Heitman J."/>
            <person name="Henrissat B."/>
            <person name="Iturriaga E.A."/>
            <person name="Lang B.F."/>
            <person name="Lavin J.L."/>
            <person name="Lee S."/>
            <person name="Li W."/>
            <person name="Lindquist E."/>
            <person name="Lopez-Garcia S."/>
            <person name="Luque E.M."/>
            <person name="Marcos A.T."/>
            <person name="Martin J."/>
            <person name="McCluskey K."/>
            <person name="Medina H.R."/>
            <person name="Miralles-Duran A."/>
            <person name="Miyazaki A."/>
            <person name="Munoz-Torres E."/>
            <person name="Oguiza J.A."/>
            <person name="Ohm R."/>
            <person name="Olmedo M."/>
            <person name="Orejas M."/>
            <person name="Ortiz-Castellanos L."/>
            <person name="Pisabarro A.G."/>
            <person name="Rodriguez-Romero J."/>
            <person name="Ruiz-Herrera J."/>
            <person name="Ruiz-Vazquez R."/>
            <person name="Sanz C."/>
            <person name="Schackwitz W."/>
            <person name="Schmutz J."/>
            <person name="Shahriari M."/>
            <person name="Shelest E."/>
            <person name="Silva-Franco F."/>
            <person name="Soanes D."/>
            <person name="Syed K."/>
            <person name="Tagua V.G."/>
            <person name="Talbot N.J."/>
            <person name="Thon M."/>
            <person name="De vries R.P."/>
            <person name="Wiebenga A."/>
            <person name="Yadav J.S."/>
            <person name="Braun E.L."/>
            <person name="Baker S."/>
            <person name="Garre V."/>
            <person name="Horwitz B."/>
            <person name="Torres-Martinez S."/>
            <person name="Idnurm A."/>
            <person name="Herrera-Estrella A."/>
            <person name="Gabaldon T."/>
            <person name="Grigoriev I.V."/>
        </authorList>
    </citation>
    <scope>NUCLEOTIDE SEQUENCE [LARGE SCALE GENOMIC DNA]</scope>
    <source>
        <strain evidence="2">NRRL 1555(-)</strain>
    </source>
</reference>
<dbReference type="VEuPathDB" id="FungiDB:PHYBLDRAFT_169546"/>
<proteinExistence type="predicted"/>
<gene>
    <name evidence="1" type="ORF">PHYBLDRAFT_169546</name>
</gene>